<gene>
    <name evidence="6" type="ORF">DWX92_01260</name>
</gene>
<proteinExistence type="inferred from homology"/>
<dbReference type="InterPro" id="IPR029000">
    <property type="entry name" value="Cyclophilin-like_dom_sf"/>
</dbReference>
<dbReference type="RefSeq" id="WP_118318875.1">
    <property type="nucleotide sequence ID" value="NZ_QRVM01000003.1"/>
</dbReference>
<evidence type="ECO:0000256" key="4">
    <source>
        <dbReference type="RuleBase" id="RU363019"/>
    </source>
</evidence>
<protein>
    <recommendedName>
        <fullName evidence="4">Peptidyl-prolyl cis-trans isomerase</fullName>
        <shortName evidence="4">PPIase</shortName>
        <ecNumber evidence="4">5.2.1.8</ecNumber>
    </recommendedName>
</protein>
<evidence type="ECO:0000313" key="6">
    <source>
        <dbReference type="EMBL" id="RGS49153.1"/>
    </source>
</evidence>
<dbReference type="PROSITE" id="PS51257">
    <property type="entry name" value="PROKAR_LIPOPROTEIN"/>
    <property type="match status" value="1"/>
</dbReference>
<comment type="function">
    <text evidence="1 4">PPIases accelerate the folding of proteins. It catalyzes the cis-trans isomerization of proline imidic peptide bonds in oligopeptides.</text>
</comment>
<dbReference type="PANTHER" id="PTHR45625">
    <property type="entry name" value="PEPTIDYL-PROLYL CIS-TRANS ISOMERASE-RELATED"/>
    <property type="match status" value="1"/>
</dbReference>
<dbReference type="PROSITE" id="PS50072">
    <property type="entry name" value="CSA_PPIASE_2"/>
    <property type="match status" value="1"/>
</dbReference>
<dbReference type="GO" id="GO:0006457">
    <property type="term" value="P:protein folding"/>
    <property type="evidence" value="ECO:0007669"/>
    <property type="project" value="InterPro"/>
</dbReference>
<dbReference type="PANTHER" id="PTHR45625:SF4">
    <property type="entry name" value="PEPTIDYLPROLYL ISOMERASE DOMAIN AND WD REPEAT-CONTAINING PROTEIN 1"/>
    <property type="match status" value="1"/>
</dbReference>
<dbReference type="PRINTS" id="PR00153">
    <property type="entry name" value="CSAPPISMRASE"/>
</dbReference>
<dbReference type="CDD" id="cd00317">
    <property type="entry name" value="cyclophilin"/>
    <property type="match status" value="1"/>
</dbReference>
<organism evidence="6 7">
    <name type="scientific">Holdemanella biformis</name>
    <dbReference type="NCBI Taxonomy" id="1735"/>
    <lineage>
        <taxon>Bacteria</taxon>
        <taxon>Bacillati</taxon>
        <taxon>Bacillota</taxon>
        <taxon>Erysipelotrichia</taxon>
        <taxon>Erysipelotrichales</taxon>
        <taxon>Erysipelotrichaceae</taxon>
        <taxon>Holdemanella</taxon>
    </lineage>
</organism>
<evidence type="ECO:0000256" key="2">
    <source>
        <dbReference type="ARBA" id="ARBA00023110"/>
    </source>
</evidence>
<name>A0A412J9T3_9FIRM</name>
<comment type="caution">
    <text evidence="6">The sequence shown here is derived from an EMBL/GenBank/DDBJ whole genome shotgun (WGS) entry which is preliminary data.</text>
</comment>
<dbReference type="Proteomes" id="UP000285274">
    <property type="component" value="Unassembled WGS sequence"/>
</dbReference>
<dbReference type="AlphaFoldDB" id="A0A412J9T3"/>
<accession>A0A412J9T3</accession>
<sequence length="191" mass="21065">MKKLLTILCSFVLCISLFGCQKETKNYIAKIEVKDYGIITLKLDGKTAPITVQNFVDLAQSEFYDGLTFHRIMKGFMIQGGDPNANGTGGSDKTIKGEFKDNGVKNNIKHKRGVISMARSSDYDSASSQFFIMQEDNDSLDGQYAAFGHVTKGMKIVDKICEDADPMDDNGTIAESKQPVIKTIKVSEIND</sequence>
<feature type="domain" description="PPIase cyclophilin-type" evidence="5">
    <location>
        <begin position="34"/>
        <end position="160"/>
    </location>
</feature>
<dbReference type="PROSITE" id="PS00170">
    <property type="entry name" value="CSA_PPIASE_1"/>
    <property type="match status" value="1"/>
</dbReference>
<comment type="similarity">
    <text evidence="4">Belongs to the cyclophilin-type PPIase family.</text>
</comment>
<evidence type="ECO:0000256" key="1">
    <source>
        <dbReference type="ARBA" id="ARBA00002388"/>
    </source>
</evidence>
<reference evidence="6 7" key="1">
    <citation type="submission" date="2018-08" db="EMBL/GenBank/DDBJ databases">
        <title>A genome reference for cultivated species of the human gut microbiota.</title>
        <authorList>
            <person name="Zou Y."/>
            <person name="Xue W."/>
            <person name="Luo G."/>
        </authorList>
    </citation>
    <scope>NUCLEOTIDE SEQUENCE [LARGE SCALE GENOMIC DNA]</scope>
    <source>
        <strain evidence="6 7">AF22-10AC</strain>
    </source>
</reference>
<dbReference type="GO" id="GO:0003755">
    <property type="term" value="F:peptidyl-prolyl cis-trans isomerase activity"/>
    <property type="evidence" value="ECO:0007669"/>
    <property type="project" value="UniProtKB-UniRule"/>
</dbReference>
<dbReference type="InterPro" id="IPR020892">
    <property type="entry name" value="Cyclophilin-type_PPIase_CS"/>
</dbReference>
<dbReference type="EC" id="5.2.1.8" evidence="4"/>
<keyword evidence="2 4" id="KW-0697">Rotamase</keyword>
<keyword evidence="3 4" id="KW-0413">Isomerase</keyword>
<dbReference type="Pfam" id="PF00160">
    <property type="entry name" value="Pro_isomerase"/>
    <property type="match status" value="1"/>
</dbReference>
<dbReference type="Gene3D" id="2.40.100.10">
    <property type="entry name" value="Cyclophilin-like"/>
    <property type="match status" value="1"/>
</dbReference>
<evidence type="ECO:0000313" key="7">
    <source>
        <dbReference type="Proteomes" id="UP000285274"/>
    </source>
</evidence>
<dbReference type="InterPro" id="IPR044666">
    <property type="entry name" value="Cyclophilin_A-like"/>
</dbReference>
<dbReference type="EMBL" id="QRVM01000003">
    <property type="protein sequence ID" value="RGS49153.1"/>
    <property type="molecule type" value="Genomic_DNA"/>
</dbReference>
<dbReference type="InterPro" id="IPR002130">
    <property type="entry name" value="Cyclophilin-type_PPIase_dom"/>
</dbReference>
<dbReference type="SUPFAM" id="SSF50891">
    <property type="entry name" value="Cyclophilin-like"/>
    <property type="match status" value="1"/>
</dbReference>
<comment type="catalytic activity">
    <reaction evidence="4">
        <text>[protein]-peptidylproline (omega=180) = [protein]-peptidylproline (omega=0)</text>
        <dbReference type="Rhea" id="RHEA:16237"/>
        <dbReference type="Rhea" id="RHEA-COMP:10747"/>
        <dbReference type="Rhea" id="RHEA-COMP:10748"/>
        <dbReference type="ChEBI" id="CHEBI:83833"/>
        <dbReference type="ChEBI" id="CHEBI:83834"/>
        <dbReference type="EC" id="5.2.1.8"/>
    </reaction>
</comment>
<evidence type="ECO:0000256" key="3">
    <source>
        <dbReference type="ARBA" id="ARBA00023235"/>
    </source>
</evidence>
<evidence type="ECO:0000259" key="5">
    <source>
        <dbReference type="PROSITE" id="PS50072"/>
    </source>
</evidence>